<accession>A0AAV7ERV1</accession>
<proteinExistence type="predicted"/>
<name>A0AAV7ERV1_ARIFI</name>
<keyword evidence="2" id="KW-1185">Reference proteome</keyword>
<evidence type="ECO:0000313" key="2">
    <source>
        <dbReference type="Proteomes" id="UP000825729"/>
    </source>
</evidence>
<dbReference type="PANTHER" id="PTHR35770">
    <property type="entry name" value="U2 SMALL NUCLEAR RIBONUCLEOPROTEIN AUXILIARY FACTOR-LIKE PROTEIN"/>
    <property type="match status" value="1"/>
</dbReference>
<dbReference type="Proteomes" id="UP000825729">
    <property type="component" value="Unassembled WGS sequence"/>
</dbReference>
<dbReference type="PANTHER" id="PTHR35770:SF1">
    <property type="entry name" value="U2 SMALL NUCLEAR RIBONUCLEOPROTEIN AUXILIARY FACTOR-LIKE PROTEIN"/>
    <property type="match status" value="1"/>
</dbReference>
<gene>
    <name evidence="1" type="ORF">H6P81_011114</name>
</gene>
<comment type="caution">
    <text evidence="1">The sequence shown here is derived from an EMBL/GenBank/DDBJ whole genome shotgun (WGS) entry which is preliminary data.</text>
</comment>
<dbReference type="AlphaFoldDB" id="A0AAV7ERV1"/>
<protein>
    <submittedName>
        <fullName evidence="1">Uncharacterized protein</fullName>
    </submittedName>
</protein>
<reference evidence="1 2" key="1">
    <citation type="submission" date="2021-07" db="EMBL/GenBank/DDBJ databases">
        <title>The Aristolochia fimbriata genome: insights into angiosperm evolution, floral development and chemical biosynthesis.</title>
        <authorList>
            <person name="Jiao Y."/>
        </authorList>
    </citation>
    <scope>NUCLEOTIDE SEQUENCE [LARGE SCALE GENOMIC DNA]</scope>
    <source>
        <strain evidence="1">IBCAS-2021</strain>
        <tissue evidence="1">Leaf</tissue>
    </source>
</reference>
<organism evidence="1 2">
    <name type="scientific">Aristolochia fimbriata</name>
    <name type="common">White veined hardy Dutchman's pipe vine</name>
    <dbReference type="NCBI Taxonomy" id="158543"/>
    <lineage>
        <taxon>Eukaryota</taxon>
        <taxon>Viridiplantae</taxon>
        <taxon>Streptophyta</taxon>
        <taxon>Embryophyta</taxon>
        <taxon>Tracheophyta</taxon>
        <taxon>Spermatophyta</taxon>
        <taxon>Magnoliopsida</taxon>
        <taxon>Magnoliidae</taxon>
        <taxon>Piperales</taxon>
        <taxon>Aristolochiaceae</taxon>
        <taxon>Aristolochia</taxon>
    </lineage>
</organism>
<evidence type="ECO:0000313" key="1">
    <source>
        <dbReference type="EMBL" id="KAG9451149.1"/>
    </source>
</evidence>
<sequence>MAAVLEGFQPIFGEAKAERDLSHSLPLHPFLFYVYAVDPLHLRVVVSDFRSHTFDSVRTIQDLEDLRDRSGIGGSWSEFVDYLEASMLSNNVKLVFQSLPNSLGPADAKLVAHKSKGMPLISVSLSRLVESSAGDAMASLSLQLFKAYKDKKSQFVSEQEISYTLSKNLAGEKEKVVSLHQQLDALRFSSKRKQLNTNASDKVFVDSVVCLDTVPSSDGQQSSVAEKTSMQQGLKSLNVQKPVVSAHRRAKVRGAKLQDPEDKVA</sequence>
<dbReference type="EMBL" id="JAINDJ010000004">
    <property type="protein sequence ID" value="KAG9451149.1"/>
    <property type="molecule type" value="Genomic_DNA"/>
</dbReference>